<feature type="transmembrane region" description="Helical" evidence="1">
    <location>
        <begin position="351"/>
        <end position="372"/>
    </location>
</feature>
<keyword evidence="3" id="KW-1185">Reference proteome</keyword>
<name>R7RRL8_9CLOT</name>
<dbReference type="EMBL" id="CAVN010000092">
    <property type="protein sequence ID" value="CDF57905.1"/>
    <property type="molecule type" value="Genomic_DNA"/>
</dbReference>
<feature type="transmembrane region" description="Helical" evidence="1">
    <location>
        <begin position="99"/>
        <end position="115"/>
    </location>
</feature>
<dbReference type="RefSeq" id="WP_018661493.1">
    <property type="nucleotide sequence ID" value="NZ_HF952018.1"/>
</dbReference>
<feature type="transmembrane region" description="Helical" evidence="1">
    <location>
        <begin position="54"/>
        <end position="79"/>
    </location>
</feature>
<keyword evidence="1" id="KW-1133">Transmembrane helix</keyword>
<gene>
    <name evidence="2" type="ORF">TCEL_01819</name>
</gene>
<organism evidence="2 3">
    <name type="scientific">Thermobrachium celere DSM 8682</name>
    <dbReference type="NCBI Taxonomy" id="941824"/>
    <lineage>
        <taxon>Bacteria</taxon>
        <taxon>Bacillati</taxon>
        <taxon>Bacillota</taxon>
        <taxon>Clostridia</taxon>
        <taxon>Eubacteriales</taxon>
        <taxon>Clostridiaceae</taxon>
        <taxon>Thermobrachium</taxon>
    </lineage>
</organism>
<protein>
    <submittedName>
        <fullName evidence="2">FIGfam003972: membrane protein</fullName>
    </submittedName>
</protein>
<feature type="transmembrane region" description="Helical" evidence="1">
    <location>
        <begin position="136"/>
        <end position="155"/>
    </location>
</feature>
<proteinExistence type="predicted"/>
<dbReference type="eggNOG" id="COG3314">
    <property type="taxonomic scope" value="Bacteria"/>
</dbReference>
<sequence length="380" mass="42431">MEIIFFILISISFILFISKKYNNLGLKLIILSLLVLIALYPSISLNSAKEGLNLFLYTVFPSLFPFFVINDLMISVGIAENIAFLFNKPLNKIFKTSGYGAYAFIISIFSGYPAGAKVVRELIESKKISPNDGEKILTFSSTSGPLFIIGAVGTGMLKSSYYGYLLYIAHILGAILNGIFYSFFSTKKEYNFVKSKKESKINLNSSIKNSLVTMGTILGYIVLFSVIINLFDGVKLFFILATSISNLIKVDVYYIETLLKSIFEISNGCKLISTSNIQNKLILLSFILSFSGLSILYQVKGVLQGCDINFKKYVLSKISHGIFSSIVCFVICKYANISAFLIERNLNCNTIYLTSSIGMLILIFILNTISLFRQNSKNYF</sequence>
<evidence type="ECO:0000313" key="2">
    <source>
        <dbReference type="EMBL" id="CDF57905.1"/>
    </source>
</evidence>
<keyword evidence="1" id="KW-0812">Transmembrane</keyword>
<evidence type="ECO:0000256" key="1">
    <source>
        <dbReference type="SAM" id="Phobius"/>
    </source>
</evidence>
<accession>R7RRL8</accession>
<dbReference type="AlphaFoldDB" id="R7RRL8"/>
<feature type="transmembrane region" description="Helical" evidence="1">
    <location>
        <begin position="161"/>
        <end position="184"/>
    </location>
</feature>
<feature type="transmembrane region" description="Helical" evidence="1">
    <location>
        <begin position="281"/>
        <end position="299"/>
    </location>
</feature>
<dbReference type="Proteomes" id="UP000014923">
    <property type="component" value="Unassembled WGS sequence"/>
</dbReference>
<evidence type="ECO:0000313" key="3">
    <source>
        <dbReference type="Proteomes" id="UP000014923"/>
    </source>
</evidence>
<feature type="transmembrane region" description="Helical" evidence="1">
    <location>
        <begin position="205"/>
        <end position="230"/>
    </location>
</feature>
<reference evidence="2" key="1">
    <citation type="submission" date="2013-03" db="EMBL/GenBank/DDBJ databases">
        <title>Draft genome sequence of the hydrogen-ethanol-producing anaerobic alkalithermophilic Caloramator celere.</title>
        <authorList>
            <person name="Ciranna A."/>
            <person name="Larjo A."/>
            <person name="Kivisto A."/>
            <person name="Santala V."/>
            <person name="Roos C."/>
            <person name="Karp M."/>
        </authorList>
    </citation>
    <scope>NUCLEOTIDE SEQUENCE [LARGE SCALE GENOMIC DNA]</scope>
    <source>
        <strain evidence="2">DSM 8682</strain>
    </source>
</reference>
<comment type="caution">
    <text evidence="2">The sequence shown here is derived from an EMBL/GenBank/DDBJ whole genome shotgun (WGS) entry which is preliminary data.</text>
</comment>
<keyword evidence="1" id="KW-0472">Membrane</keyword>
<dbReference type="HOGENOM" id="CLU_051469_0_1_9"/>
<feature type="transmembrane region" description="Helical" evidence="1">
    <location>
        <begin position="28"/>
        <end position="47"/>
    </location>
</feature>
<feature type="transmembrane region" description="Helical" evidence="1">
    <location>
        <begin position="319"/>
        <end position="342"/>
    </location>
</feature>
<dbReference type="OrthoDB" id="1645614at2"/>